<gene>
    <name evidence="2" type="ORF">K0M31_016091</name>
</gene>
<proteinExistence type="predicted"/>
<sequence>MEIKAKRIRIRPEEKTTPLPMHFHEYIQPRNRNSCTQTKTDQDIEKHHSPRRSLHVRNKQGVFNFVNSISKTLYGTLILYELNKAGIFNCLKRLFKINVKICCPKIEKNDFVPSEPSTTLITPPIYSVLLQNEFQQELKALRKFLPIESYEYVLEDQNESRKKSVNTFYVSYAL</sequence>
<protein>
    <submittedName>
        <fullName evidence="2">Uncharacterized protein</fullName>
    </submittedName>
</protein>
<evidence type="ECO:0000313" key="3">
    <source>
        <dbReference type="Proteomes" id="UP001177670"/>
    </source>
</evidence>
<reference evidence="2" key="1">
    <citation type="submission" date="2021-10" db="EMBL/GenBank/DDBJ databases">
        <title>Melipona bicolor Genome sequencing and assembly.</title>
        <authorList>
            <person name="Araujo N.S."/>
            <person name="Arias M.C."/>
        </authorList>
    </citation>
    <scope>NUCLEOTIDE SEQUENCE</scope>
    <source>
        <strain evidence="2">USP_2M_L1-L4_2017</strain>
        <tissue evidence="2">Whole body</tissue>
    </source>
</reference>
<name>A0AA40G6Q5_9HYME</name>
<evidence type="ECO:0000256" key="1">
    <source>
        <dbReference type="SAM" id="MobiDB-lite"/>
    </source>
</evidence>
<dbReference type="Proteomes" id="UP001177670">
    <property type="component" value="Unassembled WGS sequence"/>
</dbReference>
<dbReference type="EMBL" id="JAHYIQ010000005">
    <property type="protein sequence ID" value="KAK1131949.1"/>
    <property type="molecule type" value="Genomic_DNA"/>
</dbReference>
<feature type="region of interest" description="Disordered" evidence="1">
    <location>
        <begin position="31"/>
        <end position="51"/>
    </location>
</feature>
<comment type="caution">
    <text evidence="2">The sequence shown here is derived from an EMBL/GenBank/DDBJ whole genome shotgun (WGS) entry which is preliminary data.</text>
</comment>
<keyword evidence="3" id="KW-1185">Reference proteome</keyword>
<dbReference type="AlphaFoldDB" id="A0AA40G6Q5"/>
<accession>A0AA40G6Q5</accession>
<evidence type="ECO:0000313" key="2">
    <source>
        <dbReference type="EMBL" id="KAK1131949.1"/>
    </source>
</evidence>
<organism evidence="2 3">
    <name type="scientific">Melipona bicolor</name>
    <dbReference type="NCBI Taxonomy" id="60889"/>
    <lineage>
        <taxon>Eukaryota</taxon>
        <taxon>Metazoa</taxon>
        <taxon>Ecdysozoa</taxon>
        <taxon>Arthropoda</taxon>
        <taxon>Hexapoda</taxon>
        <taxon>Insecta</taxon>
        <taxon>Pterygota</taxon>
        <taxon>Neoptera</taxon>
        <taxon>Endopterygota</taxon>
        <taxon>Hymenoptera</taxon>
        <taxon>Apocrita</taxon>
        <taxon>Aculeata</taxon>
        <taxon>Apoidea</taxon>
        <taxon>Anthophila</taxon>
        <taxon>Apidae</taxon>
        <taxon>Melipona</taxon>
    </lineage>
</organism>